<proteinExistence type="predicted"/>
<dbReference type="EMBL" id="JACIEK010000011">
    <property type="protein sequence ID" value="MBB3999708.1"/>
    <property type="molecule type" value="Genomic_DNA"/>
</dbReference>
<reference evidence="1 2" key="1">
    <citation type="submission" date="2020-08" db="EMBL/GenBank/DDBJ databases">
        <title>Genomic Encyclopedia of Type Strains, Phase IV (KMG-IV): sequencing the most valuable type-strain genomes for metagenomic binning, comparative biology and taxonomic classification.</title>
        <authorList>
            <person name="Goeker M."/>
        </authorList>
    </citation>
    <scope>NUCLEOTIDE SEQUENCE [LARGE SCALE GENOMIC DNA]</scope>
    <source>
        <strain evidence="1 2">DSM 102238</strain>
    </source>
</reference>
<gene>
    <name evidence="1" type="ORF">GGR04_003578</name>
</gene>
<evidence type="ECO:0000313" key="2">
    <source>
        <dbReference type="Proteomes" id="UP000542776"/>
    </source>
</evidence>
<dbReference type="RefSeq" id="WP_062205637.1">
    <property type="nucleotide sequence ID" value="NZ_JACIEK010000011.1"/>
</dbReference>
<organism evidence="1 2">
    <name type="scientific">Aureimonas pseudogalii</name>
    <dbReference type="NCBI Taxonomy" id="1744844"/>
    <lineage>
        <taxon>Bacteria</taxon>
        <taxon>Pseudomonadati</taxon>
        <taxon>Pseudomonadota</taxon>
        <taxon>Alphaproteobacteria</taxon>
        <taxon>Hyphomicrobiales</taxon>
        <taxon>Aurantimonadaceae</taxon>
        <taxon>Aureimonas</taxon>
    </lineage>
</organism>
<evidence type="ECO:0000313" key="1">
    <source>
        <dbReference type="EMBL" id="MBB3999708.1"/>
    </source>
</evidence>
<sequence length="165" mass="18334">MTEQQAITEVEDLTQAIRDGVDYGAVNVRNTAVQLREFYGVDDAITDEEIEAAHVEAMRADFGPVLVFTRGDYRVIVAVKIGYLGMIEDEEVILQAARDLTEEGGEAVNLERVSGREEGDDILRAFRMPEGAYVGDETDARLVQRFGDDVARYRIVTQCRTAEAA</sequence>
<comment type="caution">
    <text evidence="1">The sequence shown here is derived from an EMBL/GenBank/DDBJ whole genome shotgun (WGS) entry which is preliminary data.</text>
</comment>
<dbReference type="Proteomes" id="UP000542776">
    <property type="component" value="Unassembled WGS sequence"/>
</dbReference>
<accession>A0A7W6H6Y8</accession>
<name>A0A7W6H6Y8_9HYPH</name>
<dbReference type="AlphaFoldDB" id="A0A7W6H6Y8"/>
<protein>
    <submittedName>
        <fullName evidence="1">Uncharacterized protein</fullName>
    </submittedName>
</protein>
<keyword evidence="2" id="KW-1185">Reference proteome</keyword>